<keyword evidence="3" id="KW-1277">Toxin-antitoxin system</keyword>
<feature type="domain" description="N-acetyltransferase" evidence="7">
    <location>
        <begin position="52"/>
        <end position="143"/>
    </location>
</feature>
<dbReference type="GO" id="GO:0016747">
    <property type="term" value="F:acyltransferase activity, transferring groups other than amino-acyl groups"/>
    <property type="evidence" value="ECO:0007669"/>
    <property type="project" value="InterPro"/>
</dbReference>
<keyword evidence="5" id="KW-0012">Acyltransferase</keyword>
<dbReference type="Gene3D" id="3.40.630.30">
    <property type="match status" value="1"/>
</dbReference>
<accession>A0A1Y1QK53</accession>
<evidence type="ECO:0000313" key="8">
    <source>
        <dbReference type="EMBL" id="OQX07424.1"/>
    </source>
</evidence>
<dbReference type="CDD" id="cd04301">
    <property type="entry name" value="NAT_SF"/>
    <property type="match status" value="1"/>
</dbReference>
<dbReference type="EMBL" id="MTEJ01000209">
    <property type="protein sequence ID" value="OQX07424.1"/>
    <property type="molecule type" value="Genomic_DNA"/>
</dbReference>
<comment type="catalytic activity">
    <reaction evidence="6">
        <text>glycyl-tRNA(Gly) + acetyl-CoA = N-acetylglycyl-tRNA(Gly) + CoA + H(+)</text>
        <dbReference type="Rhea" id="RHEA:81867"/>
        <dbReference type="Rhea" id="RHEA-COMP:9683"/>
        <dbReference type="Rhea" id="RHEA-COMP:19766"/>
        <dbReference type="ChEBI" id="CHEBI:15378"/>
        <dbReference type="ChEBI" id="CHEBI:57287"/>
        <dbReference type="ChEBI" id="CHEBI:57288"/>
        <dbReference type="ChEBI" id="CHEBI:78522"/>
        <dbReference type="ChEBI" id="CHEBI:232036"/>
    </reaction>
</comment>
<evidence type="ECO:0000256" key="4">
    <source>
        <dbReference type="ARBA" id="ARBA00022679"/>
    </source>
</evidence>
<dbReference type="PANTHER" id="PTHR36449">
    <property type="entry name" value="ACETYLTRANSFERASE-RELATED"/>
    <property type="match status" value="1"/>
</dbReference>
<gene>
    <name evidence="8" type="ORF">BWK73_28070</name>
</gene>
<dbReference type="InterPro" id="IPR000182">
    <property type="entry name" value="GNAT_dom"/>
</dbReference>
<protein>
    <recommendedName>
        <fullName evidence="7">N-acetyltransferase domain-containing protein</fullName>
    </recommendedName>
</protein>
<evidence type="ECO:0000313" key="9">
    <source>
        <dbReference type="Proteomes" id="UP000192491"/>
    </source>
</evidence>
<evidence type="ECO:0000256" key="5">
    <source>
        <dbReference type="ARBA" id="ARBA00023315"/>
    </source>
</evidence>
<comment type="similarity">
    <text evidence="1">Belongs to the acetyltransferase family. GNAT subfamily.</text>
</comment>
<keyword evidence="4" id="KW-0808">Transferase</keyword>
<reference evidence="8 9" key="1">
    <citation type="submission" date="2017-01" db="EMBL/GenBank/DDBJ databases">
        <title>Novel large sulfur bacteria in the metagenomes of groundwater-fed chemosynthetic microbial mats in the Lake Huron basin.</title>
        <authorList>
            <person name="Sharrar A.M."/>
            <person name="Flood B.E."/>
            <person name="Bailey J.V."/>
            <person name="Jones D.S."/>
            <person name="Biddanda B."/>
            <person name="Ruberg S.A."/>
            <person name="Marcus D.N."/>
            <person name="Dick G.J."/>
        </authorList>
    </citation>
    <scope>NUCLEOTIDE SEQUENCE [LARGE SCALE GENOMIC DNA]</scope>
    <source>
        <strain evidence="8">A8</strain>
    </source>
</reference>
<name>A0A1Y1QK53_9GAMM</name>
<sequence length="166" mass="18619">MKIAVPLTKLQQRAAFDCGDAALNHYLQTTARQHQDKGISRTYVLVDEAQPEQILAYMTLTVCEVLAEHLPVEWAKKYPNRIPAAKLARLAVSKDCQRQGYGAYLLVEAMQKTLDVNEAMGLAGLFVDAKHAAARQYYLQFGFLAAPDQLENLFMPLKAIRESLNH</sequence>
<evidence type="ECO:0000256" key="6">
    <source>
        <dbReference type="ARBA" id="ARBA00049880"/>
    </source>
</evidence>
<dbReference type="PANTHER" id="PTHR36449:SF1">
    <property type="entry name" value="ACETYLTRANSFERASE"/>
    <property type="match status" value="1"/>
</dbReference>
<dbReference type="Proteomes" id="UP000192491">
    <property type="component" value="Unassembled WGS sequence"/>
</dbReference>
<dbReference type="Pfam" id="PF13508">
    <property type="entry name" value="Acetyltransf_7"/>
    <property type="match status" value="1"/>
</dbReference>
<proteinExistence type="inferred from homology"/>
<dbReference type="InterPro" id="IPR016181">
    <property type="entry name" value="Acyl_CoA_acyltransferase"/>
</dbReference>
<keyword evidence="2" id="KW-0678">Repressor</keyword>
<comment type="caution">
    <text evidence="8">The sequence shown here is derived from an EMBL/GenBank/DDBJ whole genome shotgun (WGS) entry which is preliminary data.</text>
</comment>
<dbReference type="AlphaFoldDB" id="A0A1Y1QK53"/>
<organism evidence="8 9">
    <name type="scientific">Thiothrix lacustris</name>
    <dbReference type="NCBI Taxonomy" id="525917"/>
    <lineage>
        <taxon>Bacteria</taxon>
        <taxon>Pseudomonadati</taxon>
        <taxon>Pseudomonadota</taxon>
        <taxon>Gammaproteobacteria</taxon>
        <taxon>Thiotrichales</taxon>
        <taxon>Thiotrichaceae</taxon>
        <taxon>Thiothrix</taxon>
    </lineage>
</organism>
<evidence type="ECO:0000256" key="2">
    <source>
        <dbReference type="ARBA" id="ARBA00022491"/>
    </source>
</evidence>
<evidence type="ECO:0000256" key="3">
    <source>
        <dbReference type="ARBA" id="ARBA00022649"/>
    </source>
</evidence>
<dbReference type="SUPFAM" id="SSF55729">
    <property type="entry name" value="Acyl-CoA N-acyltransferases (Nat)"/>
    <property type="match status" value="1"/>
</dbReference>
<evidence type="ECO:0000256" key="1">
    <source>
        <dbReference type="ARBA" id="ARBA00009342"/>
    </source>
</evidence>
<evidence type="ECO:0000259" key="7">
    <source>
        <dbReference type="Pfam" id="PF13508"/>
    </source>
</evidence>